<reference evidence="2 3" key="1">
    <citation type="submission" date="2016-11" db="UniProtKB">
        <authorList>
            <consortium name="WormBaseParasite"/>
        </authorList>
    </citation>
    <scope>IDENTIFICATION</scope>
</reference>
<dbReference type="WBParaSite" id="maker-uti_cns_0001277-snap-gene-1.10-mRNA-1">
    <property type="protein sequence ID" value="maker-uti_cns_0001277-snap-gene-1.10-mRNA-1"/>
    <property type="gene ID" value="maker-uti_cns_0001277-snap-gene-1.10"/>
</dbReference>
<organism evidence="1 2">
    <name type="scientific">Macrostomum lignano</name>
    <dbReference type="NCBI Taxonomy" id="282301"/>
    <lineage>
        <taxon>Eukaryota</taxon>
        <taxon>Metazoa</taxon>
        <taxon>Spiralia</taxon>
        <taxon>Lophotrochozoa</taxon>
        <taxon>Platyhelminthes</taxon>
        <taxon>Rhabditophora</taxon>
        <taxon>Macrostomorpha</taxon>
        <taxon>Macrostomida</taxon>
        <taxon>Macrostomidae</taxon>
        <taxon>Macrostomum</taxon>
    </lineage>
</organism>
<dbReference type="Proteomes" id="UP000095280">
    <property type="component" value="Unplaced"/>
</dbReference>
<protein>
    <submittedName>
        <fullName evidence="2 3">Uncharacterized protein</fullName>
    </submittedName>
</protein>
<evidence type="ECO:0000313" key="3">
    <source>
        <dbReference type="WBParaSite" id="maker-uti_cns_0004947-snap-gene-0.8-mRNA-1"/>
    </source>
</evidence>
<accession>A0A1I8GB19</accession>
<keyword evidence="1" id="KW-1185">Reference proteome</keyword>
<sequence length="231" mass="25731">MEKKREEDYSQPQQHRLVSLSWPQWQRLGSHFVSITEQTRLLDSVLLDSTGLRDRGFRLDVGSLAADSAAAPPLCHDFVRLRLLNCRASPPETAAGETSTAALQQFESYAIFAYKSSSTSTLESLSKSLLEADSLARLVADRCAAANLSAIAKPWKHDTDCCDCGICHEDATAVLVTVDVLSVLRRLADDRSSSTFKYRSESRTVELLVPPGFELTESGDEELDAFTWWWR</sequence>
<dbReference type="WBParaSite" id="maker-uti_cns_0005989-snap-gene-0.7-mRNA-1">
    <property type="protein sequence ID" value="maker-uti_cns_0005989-snap-gene-0.7-mRNA-1"/>
    <property type="gene ID" value="maker-uti_cns_0005989-snap-gene-0.7"/>
</dbReference>
<evidence type="ECO:0000313" key="1">
    <source>
        <dbReference type="Proteomes" id="UP000095280"/>
    </source>
</evidence>
<name>A0A1I8GB19_9PLAT</name>
<evidence type="ECO:0000313" key="2">
    <source>
        <dbReference type="WBParaSite" id="maker-uti_cns_0001277-snap-gene-1.10-mRNA-1"/>
    </source>
</evidence>
<dbReference type="AlphaFoldDB" id="A0A1I8GB19"/>
<dbReference type="WBParaSite" id="maker-uti_cns_0004947-snap-gene-0.8-mRNA-1">
    <property type="protein sequence ID" value="maker-uti_cns_0004947-snap-gene-0.8-mRNA-1"/>
    <property type="gene ID" value="maker-uti_cns_0004947-snap-gene-0.8"/>
</dbReference>
<proteinExistence type="predicted"/>